<reference evidence="2" key="1">
    <citation type="submission" date="2016-10" db="EMBL/GenBank/DDBJ databases">
        <title>Sequence of Gallionella enrichment culture.</title>
        <authorList>
            <person name="Poehlein A."/>
            <person name="Muehling M."/>
            <person name="Daniel R."/>
        </authorList>
    </citation>
    <scope>NUCLEOTIDE SEQUENCE</scope>
</reference>
<protein>
    <submittedName>
        <fullName evidence="2">Uncharacterized protein</fullName>
    </submittedName>
</protein>
<dbReference type="EMBL" id="MLJW01000033">
    <property type="protein sequence ID" value="OIR08140.1"/>
    <property type="molecule type" value="Genomic_DNA"/>
</dbReference>
<name>A0A1J5T2R6_9ZZZZ</name>
<comment type="caution">
    <text evidence="2">The sequence shown here is derived from an EMBL/GenBank/DDBJ whole genome shotgun (WGS) entry which is preliminary data.</text>
</comment>
<gene>
    <name evidence="2" type="ORF">GALL_96410</name>
</gene>
<accession>A0A1J5T2R6</accession>
<dbReference type="AlphaFoldDB" id="A0A1J5T2R6"/>
<evidence type="ECO:0000313" key="2">
    <source>
        <dbReference type="EMBL" id="OIR08140.1"/>
    </source>
</evidence>
<evidence type="ECO:0000256" key="1">
    <source>
        <dbReference type="SAM" id="MobiDB-lite"/>
    </source>
</evidence>
<organism evidence="2">
    <name type="scientific">mine drainage metagenome</name>
    <dbReference type="NCBI Taxonomy" id="410659"/>
    <lineage>
        <taxon>unclassified sequences</taxon>
        <taxon>metagenomes</taxon>
        <taxon>ecological metagenomes</taxon>
    </lineage>
</organism>
<feature type="region of interest" description="Disordered" evidence="1">
    <location>
        <begin position="1"/>
        <end position="24"/>
    </location>
</feature>
<sequence length="72" mass="7803">MSREAEPPAQGGIVIPHSTSSQEPTGTGAFSLVCERLFIFAAGFGAVRRSTWMLYKIVKLHMANCLPMPVLP</sequence>
<proteinExistence type="predicted"/>